<dbReference type="InterPro" id="IPR021338">
    <property type="entry name" value="DUF2953"/>
</dbReference>
<name>A0ABT2S2S5_9FIRM</name>
<protein>
    <submittedName>
        <fullName evidence="3">DUF2953 domain-containing protein</fullName>
    </submittedName>
</protein>
<organism evidence="3 4">
    <name type="scientific">Dorea ammoniilytica</name>
    <dbReference type="NCBI Taxonomy" id="2981788"/>
    <lineage>
        <taxon>Bacteria</taxon>
        <taxon>Bacillati</taxon>
        <taxon>Bacillota</taxon>
        <taxon>Clostridia</taxon>
        <taxon>Lachnospirales</taxon>
        <taxon>Lachnospiraceae</taxon>
        <taxon>Dorea</taxon>
    </lineage>
</organism>
<gene>
    <name evidence="3" type="ORF">OCV65_01370</name>
</gene>
<dbReference type="Proteomes" id="UP001207605">
    <property type="component" value="Unassembled WGS sequence"/>
</dbReference>
<reference evidence="3 4" key="1">
    <citation type="journal article" date="2021" name="ISME Commun">
        <title>Automated analysis of genomic sequences facilitates high-throughput and comprehensive description of bacteria.</title>
        <authorList>
            <person name="Hitch T.C.A."/>
        </authorList>
    </citation>
    <scope>NUCLEOTIDE SEQUENCE [LARGE SCALE GENOMIC DNA]</scope>
    <source>
        <strain evidence="3 4">Sanger_02</strain>
    </source>
</reference>
<feature type="compositionally biased region" description="Basic and acidic residues" evidence="1">
    <location>
        <begin position="166"/>
        <end position="175"/>
    </location>
</feature>
<dbReference type="RefSeq" id="WP_262580672.1">
    <property type="nucleotide sequence ID" value="NZ_JAOQJV010000001.1"/>
</dbReference>
<accession>A0ABT2S2S5</accession>
<evidence type="ECO:0000313" key="3">
    <source>
        <dbReference type="EMBL" id="MCU6698894.1"/>
    </source>
</evidence>
<evidence type="ECO:0000256" key="2">
    <source>
        <dbReference type="SAM" id="Phobius"/>
    </source>
</evidence>
<feature type="region of interest" description="Disordered" evidence="1">
    <location>
        <begin position="88"/>
        <end position="175"/>
    </location>
</feature>
<keyword evidence="2" id="KW-0472">Membrane</keyword>
<evidence type="ECO:0000313" key="4">
    <source>
        <dbReference type="Proteomes" id="UP001207605"/>
    </source>
</evidence>
<sequence length="319" mass="36632">MLHILFLILKIIGIILAVILGLILLVICIVLFVPICYKADLHGSGNARELTVHAKVSWLFGLIKAVFALENGKTDLSVRIAWKKFGDSDPVEDKAEDRIEEKPKPEKKSVMQEKQVIQGEEKQDDTTNRITDKAVEDQTEKAEKSEQTAKTRPESTEKKQRKKKDRKEDSDSASKIEQITEKIKCTYHKFCDKINEITEKKDKMSDFLTDETHKNAFLKLKNEAFHLLKKLKPKKIQGEITFGFEDPSLTGRLLAWISMIYPWIGEHTDITPDFEHRTLSGDLSIRGRLYVITPVVTAIRLILSKAVRRSFKDIRNFKL</sequence>
<comment type="caution">
    <text evidence="3">The sequence shown here is derived from an EMBL/GenBank/DDBJ whole genome shotgun (WGS) entry which is preliminary data.</text>
</comment>
<feature type="compositionally biased region" description="Basic and acidic residues" evidence="1">
    <location>
        <begin position="88"/>
        <end position="111"/>
    </location>
</feature>
<proteinExistence type="predicted"/>
<keyword evidence="2" id="KW-1133">Transmembrane helix</keyword>
<keyword evidence="4" id="KW-1185">Reference proteome</keyword>
<feature type="transmembrane region" description="Helical" evidence="2">
    <location>
        <begin position="7"/>
        <end position="33"/>
    </location>
</feature>
<dbReference type="Pfam" id="PF11167">
    <property type="entry name" value="DUF2953"/>
    <property type="match status" value="1"/>
</dbReference>
<evidence type="ECO:0000256" key="1">
    <source>
        <dbReference type="SAM" id="MobiDB-lite"/>
    </source>
</evidence>
<feature type="compositionally biased region" description="Basic and acidic residues" evidence="1">
    <location>
        <begin position="119"/>
        <end position="158"/>
    </location>
</feature>
<keyword evidence="2" id="KW-0812">Transmembrane</keyword>
<dbReference type="EMBL" id="JAOQJV010000001">
    <property type="protein sequence ID" value="MCU6698894.1"/>
    <property type="molecule type" value="Genomic_DNA"/>
</dbReference>